<evidence type="ECO:0000256" key="6">
    <source>
        <dbReference type="ARBA" id="ARBA00067004"/>
    </source>
</evidence>
<sequence>MTRPRSSLYKSFAVCIASWAIAGQFTDPTQADIVVVGAGLAGMAAALEAAATNASLRIVLLDKETKVGGNSAKASSGINALHSPDDLNAYFQDTLKSGGGFTNPALAETLVKQSLDGIRFLESKGVDLSVTCQLGGHSCERTRRNRNGPNIGFAIVSALKKAIEETPQIELVTQAKVTKLLSNGNAVSGVEYHLEGHDMVLSAPAVVLATGGYSANTTLLKRFAPGMEALATTNGPWATGDGLSLARALAAQLVDTDKVQLHPTGFIDPKDRHKSTRFLAPEGLRGAGGILLNIEGHRFVNELATRKVVSDAILSQPEKRSFLVLLQTPEVQASIQSLGLGFYKIIGLVQEAHDVDELAHMMRVPEADLAIEFETYLKAAHGTIPDGFGRTVFGHVTELVPMYVMEVEPVVHYCMGGVKINEYAEVVLENQASIRGLFAAGEVAGGLHGANRLGGNSLTECVVYGRLAGRRATQLLK</sequence>
<comment type="caution">
    <text evidence="10">The sequence shown here is derived from an EMBL/GenBank/DDBJ whole genome shotgun (WGS) entry which is preliminary data.</text>
</comment>
<proteinExistence type="predicted"/>
<dbReference type="PANTHER" id="PTHR43400">
    <property type="entry name" value="FUMARATE REDUCTASE"/>
    <property type="match status" value="1"/>
</dbReference>
<feature type="signal peptide" evidence="8">
    <location>
        <begin position="1"/>
        <end position="31"/>
    </location>
</feature>
<reference evidence="10 11" key="1">
    <citation type="submission" date="2019-07" db="EMBL/GenBank/DDBJ databases">
        <title>Genomics analysis of Aphanomyces spp. identifies a new class of oomycete effector associated with host adaptation.</title>
        <authorList>
            <person name="Gaulin E."/>
        </authorList>
    </citation>
    <scope>NUCLEOTIDE SEQUENCE [LARGE SCALE GENOMIC DNA]</scope>
    <source>
        <strain evidence="10 11">ATCC 201684</strain>
    </source>
</reference>
<dbReference type="GO" id="GO:0016156">
    <property type="term" value="F:fumarate reductase (NADH) activity"/>
    <property type="evidence" value="ECO:0007669"/>
    <property type="project" value="UniProtKB-EC"/>
</dbReference>
<dbReference type="GO" id="GO:0010181">
    <property type="term" value="F:FMN binding"/>
    <property type="evidence" value="ECO:0007669"/>
    <property type="project" value="InterPro"/>
</dbReference>
<dbReference type="InterPro" id="IPR027477">
    <property type="entry name" value="Succ_DH/fumarate_Rdtase_cat_sf"/>
</dbReference>
<organism evidence="10 11">
    <name type="scientific">Aphanomyces euteiches</name>
    <dbReference type="NCBI Taxonomy" id="100861"/>
    <lineage>
        <taxon>Eukaryota</taxon>
        <taxon>Sar</taxon>
        <taxon>Stramenopiles</taxon>
        <taxon>Oomycota</taxon>
        <taxon>Saprolegniomycetes</taxon>
        <taxon>Saprolegniales</taxon>
        <taxon>Verrucalvaceae</taxon>
        <taxon>Aphanomyces</taxon>
    </lineage>
</organism>
<dbReference type="PRINTS" id="PR00368">
    <property type="entry name" value="FADPNR"/>
</dbReference>
<dbReference type="Gene3D" id="3.90.700.10">
    <property type="entry name" value="Succinate dehydrogenase/fumarate reductase flavoprotein, catalytic domain"/>
    <property type="match status" value="1"/>
</dbReference>
<dbReference type="InterPro" id="IPR003953">
    <property type="entry name" value="FAD-dep_OxRdtase_2_FAD-bd"/>
</dbReference>
<evidence type="ECO:0000256" key="8">
    <source>
        <dbReference type="SAM" id="SignalP"/>
    </source>
</evidence>
<dbReference type="AlphaFoldDB" id="A0A6G0X0D5"/>
<dbReference type="EMBL" id="VJMJ01000122">
    <property type="protein sequence ID" value="KAF0733349.1"/>
    <property type="molecule type" value="Genomic_DNA"/>
</dbReference>
<dbReference type="InterPro" id="IPR010960">
    <property type="entry name" value="Flavocytochrome_c"/>
</dbReference>
<feature type="domain" description="FAD-dependent oxidoreductase 2 FAD-binding" evidence="9">
    <location>
        <begin position="32"/>
        <end position="458"/>
    </location>
</feature>
<evidence type="ECO:0000256" key="2">
    <source>
        <dbReference type="ARBA" id="ARBA00022630"/>
    </source>
</evidence>
<evidence type="ECO:0000256" key="4">
    <source>
        <dbReference type="ARBA" id="ARBA00023002"/>
    </source>
</evidence>
<comment type="catalytic activity">
    <reaction evidence="5">
        <text>succinate + NAD(+) = fumarate + NADH + H(+)</text>
        <dbReference type="Rhea" id="RHEA:18281"/>
        <dbReference type="ChEBI" id="CHEBI:15378"/>
        <dbReference type="ChEBI" id="CHEBI:29806"/>
        <dbReference type="ChEBI" id="CHEBI:30031"/>
        <dbReference type="ChEBI" id="CHEBI:57540"/>
        <dbReference type="ChEBI" id="CHEBI:57945"/>
        <dbReference type="EC" id="1.3.1.6"/>
    </reaction>
</comment>
<protein>
    <recommendedName>
        <fullName evidence="6">fumarate reductase (NADH)</fullName>
        <ecNumber evidence="6">1.3.1.6</ecNumber>
    </recommendedName>
    <alternativeName>
        <fullName evidence="7">NADH-dependent fumarate reductase</fullName>
    </alternativeName>
</protein>
<dbReference type="PANTHER" id="PTHR43400:SF7">
    <property type="entry name" value="FAD-DEPENDENT OXIDOREDUCTASE 2 FAD BINDING DOMAIN-CONTAINING PROTEIN"/>
    <property type="match status" value="1"/>
</dbReference>
<comment type="cofactor">
    <cofactor evidence="1">
        <name>FAD</name>
        <dbReference type="ChEBI" id="CHEBI:57692"/>
    </cofactor>
</comment>
<dbReference type="NCBIfam" id="TIGR01813">
    <property type="entry name" value="flavo_cyto_c"/>
    <property type="match status" value="1"/>
</dbReference>
<keyword evidence="2" id="KW-0285">Flavoprotein</keyword>
<gene>
    <name evidence="10" type="ORF">Ae201684_009599</name>
</gene>
<evidence type="ECO:0000256" key="5">
    <source>
        <dbReference type="ARBA" id="ARBA00050832"/>
    </source>
</evidence>
<accession>A0A6G0X0D5</accession>
<evidence type="ECO:0000256" key="3">
    <source>
        <dbReference type="ARBA" id="ARBA00022827"/>
    </source>
</evidence>
<dbReference type="SUPFAM" id="SSF51905">
    <property type="entry name" value="FAD/NAD(P)-binding domain"/>
    <property type="match status" value="1"/>
</dbReference>
<keyword evidence="4" id="KW-0560">Oxidoreductase</keyword>
<dbReference type="Proteomes" id="UP000481153">
    <property type="component" value="Unassembled WGS sequence"/>
</dbReference>
<dbReference type="Gene3D" id="3.50.50.60">
    <property type="entry name" value="FAD/NAD(P)-binding domain"/>
    <property type="match status" value="1"/>
</dbReference>
<keyword evidence="8" id="KW-0732">Signal</keyword>
<dbReference type="SUPFAM" id="SSF56425">
    <property type="entry name" value="Succinate dehydrogenase/fumarate reductase flavoprotein, catalytic domain"/>
    <property type="match status" value="1"/>
</dbReference>
<evidence type="ECO:0000256" key="7">
    <source>
        <dbReference type="ARBA" id="ARBA00077246"/>
    </source>
</evidence>
<evidence type="ECO:0000313" key="11">
    <source>
        <dbReference type="Proteomes" id="UP000481153"/>
    </source>
</evidence>
<dbReference type="VEuPathDB" id="FungiDB:AeMF1_009120"/>
<keyword evidence="11" id="KW-1185">Reference proteome</keyword>
<evidence type="ECO:0000256" key="1">
    <source>
        <dbReference type="ARBA" id="ARBA00001974"/>
    </source>
</evidence>
<keyword evidence="3" id="KW-0274">FAD</keyword>
<dbReference type="InterPro" id="IPR036188">
    <property type="entry name" value="FAD/NAD-bd_sf"/>
</dbReference>
<name>A0A6G0X0D5_9STRA</name>
<dbReference type="FunFam" id="3.90.700.10:FF:000007">
    <property type="entry name" value="NADH-dependent fumarate reductase"/>
    <property type="match status" value="1"/>
</dbReference>
<dbReference type="InterPro" id="IPR050315">
    <property type="entry name" value="FAD-oxidoreductase_2"/>
</dbReference>
<dbReference type="EC" id="1.3.1.6" evidence="6"/>
<dbReference type="Pfam" id="PF00890">
    <property type="entry name" value="FAD_binding_2"/>
    <property type="match status" value="1"/>
</dbReference>
<evidence type="ECO:0000313" key="10">
    <source>
        <dbReference type="EMBL" id="KAF0733349.1"/>
    </source>
</evidence>
<evidence type="ECO:0000259" key="9">
    <source>
        <dbReference type="Pfam" id="PF00890"/>
    </source>
</evidence>
<feature type="chain" id="PRO_5026304414" description="fumarate reductase (NADH)" evidence="8">
    <location>
        <begin position="32"/>
        <end position="477"/>
    </location>
</feature>